<keyword evidence="8" id="KW-0055">Arginine biosynthesis</keyword>
<evidence type="ECO:0000256" key="6">
    <source>
        <dbReference type="ARBA" id="ARBA00022813"/>
    </source>
</evidence>
<dbReference type="GO" id="GO:0004042">
    <property type="term" value="F:L-glutamate N-acetyltransferase activity"/>
    <property type="evidence" value="ECO:0007669"/>
    <property type="project" value="UniProtKB-UniRule"/>
</dbReference>
<comment type="subcellular location">
    <subcellularLocation>
        <location evidence="1 8">Cytoplasm</location>
    </subcellularLocation>
</comment>
<keyword evidence="8" id="KW-0511">Multifunctional enzyme</keyword>
<feature type="binding site" evidence="8">
    <location>
        <position position="150"/>
    </location>
    <ligand>
        <name>substrate</name>
    </ligand>
</feature>
<keyword evidence="10" id="KW-1185">Reference proteome</keyword>
<dbReference type="GO" id="GO:0006592">
    <property type="term" value="P:ornithine biosynthetic process"/>
    <property type="evidence" value="ECO:0007669"/>
    <property type="project" value="TreeGrafter"/>
</dbReference>
<dbReference type="Proteomes" id="UP000593765">
    <property type="component" value="Chromosome"/>
</dbReference>
<dbReference type="RefSeq" id="WP_206290365.1">
    <property type="nucleotide sequence ID" value="NZ_CP063458.1"/>
</dbReference>
<dbReference type="GO" id="GO:0006526">
    <property type="term" value="P:L-arginine biosynthetic process"/>
    <property type="evidence" value="ECO:0007669"/>
    <property type="project" value="UniProtKB-UniRule"/>
</dbReference>
<accession>A0A7M2WQE4</accession>
<feature type="binding site" evidence="8">
    <location>
        <position position="211"/>
    </location>
    <ligand>
        <name>substrate</name>
    </ligand>
</feature>
<feature type="site" description="Involved in the stabilization of negative charge on the oxyanion by the formation of the oxyanion hole" evidence="8">
    <location>
        <position position="112"/>
    </location>
</feature>
<feature type="binding site" evidence="8">
    <location>
        <position position="176"/>
    </location>
    <ligand>
        <name>substrate</name>
    </ligand>
</feature>
<feature type="binding site" evidence="8">
    <location>
        <position position="294"/>
    </location>
    <ligand>
        <name>substrate</name>
    </ligand>
</feature>
<keyword evidence="7 8" id="KW-0012">Acyltransferase</keyword>
<evidence type="ECO:0000313" key="9">
    <source>
        <dbReference type="EMBL" id="QOV87462.1"/>
    </source>
</evidence>
<evidence type="ECO:0000256" key="8">
    <source>
        <dbReference type="HAMAP-Rule" id="MF_01106"/>
    </source>
</evidence>
<name>A0A7M2WQE4_9BACT</name>
<dbReference type="EC" id="2.3.1.1" evidence="8"/>
<dbReference type="PANTHER" id="PTHR23100:SF0">
    <property type="entry name" value="ARGININE BIOSYNTHESIS BIFUNCTIONAL PROTEIN ARGJ, MITOCHONDRIAL"/>
    <property type="match status" value="1"/>
</dbReference>
<feature type="binding site" evidence="8">
    <location>
        <position position="416"/>
    </location>
    <ligand>
        <name>substrate</name>
    </ligand>
</feature>
<dbReference type="InterPro" id="IPR002813">
    <property type="entry name" value="Arg_biosynth_ArgJ"/>
</dbReference>
<protein>
    <recommendedName>
        <fullName evidence="8">Arginine biosynthesis bifunctional protein ArgJ</fullName>
    </recommendedName>
    <domain>
        <recommendedName>
            <fullName evidence="8">Glutamate N-acetyltransferase</fullName>
            <ecNumber evidence="8">2.3.1.35</ecNumber>
        </recommendedName>
        <alternativeName>
            <fullName evidence="8">Ornithine acetyltransferase</fullName>
            <shortName evidence="8">OATase</shortName>
        </alternativeName>
        <alternativeName>
            <fullName evidence="8">Ornithine transacetylase</fullName>
        </alternativeName>
    </domain>
    <domain>
        <recommendedName>
            <fullName evidence="8">Amino-acid acetyltransferase</fullName>
            <ecNumber evidence="8">2.3.1.1</ecNumber>
        </recommendedName>
        <alternativeName>
            <fullName evidence="8">N-acetylglutamate synthase</fullName>
            <shortName evidence="8">AGSase</shortName>
        </alternativeName>
    </domain>
    <component>
        <recommendedName>
            <fullName evidence="8">Arginine biosynthesis bifunctional protein ArgJ alpha chain</fullName>
        </recommendedName>
    </component>
    <component>
        <recommendedName>
            <fullName evidence="8">Arginine biosynthesis bifunctional protein ArgJ beta chain</fullName>
        </recommendedName>
    </component>
</protein>
<sequence length="421" mass="43345">MAELHLLSPRGFRAAGVYCGIKSTNTPDIGLLVTEPGATATAAFTTNKVFAAPVKVGREHIASGRLRAVVLNSGNANACTGKQGEADARRMCAIAAELASVRPDEVLPSSTGIIGHMLPMEKVEAGIRNVAQYLGDSMEHAHDFAAAILTTDTRRKAAAVEVRFGKEKVTIAGVCKGAGMIGPRMAVAAGGAPGVKASAGKTKSLKGRSATMLAYLTTDAKIAAPALRKLFSPTVDGSFNCVTIDDHTSTNDTAVLLASGVGASVVGDKDLAKFAAALDEVCQSLAYQIAADGEGATKVVVVHVRGAANDAAARAMARAIANSPLVKCAMNGNDPNWGRIVSAAGLAGVPFNPDKATLTLQGTTVFKGGRPVAFDPEKVSQQLGVPEVRVDLACKDGKGSGTVWTCDLSKDYVTINADYHT</sequence>
<evidence type="ECO:0000256" key="7">
    <source>
        <dbReference type="ARBA" id="ARBA00023315"/>
    </source>
</evidence>
<keyword evidence="5 8" id="KW-0808">Transferase</keyword>
<evidence type="ECO:0000313" key="10">
    <source>
        <dbReference type="Proteomes" id="UP000593765"/>
    </source>
</evidence>
<dbReference type="NCBIfam" id="NF003802">
    <property type="entry name" value="PRK05388.1"/>
    <property type="match status" value="1"/>
</dbReference>
<dbReference type="HAMAP" id="MF_01106">
    <property type="entry name" value="ArgJ"/>
    <property type="match status" value="1"/>
</dbReference>
<dbReference type="GO" id="GO:0004358">
    <property type="term" value="F:L-glutamate N-acetyltransferase activity, acting on acetyl-L-ornithine as donor"/>
    <property type="evidence" value="ECO:0007669"/>
    <property type="project" value="UniProtKB-UniRule"/>
</dbReference>
<dbReference type="KEGG" id="hbs:IPV69_14310"/>
<dbReference type="Gene3D" id="3.60.70.12">
    <property type="entry name" value="L-amino peptidase D-ALA esterase/amidase"/>
    <property type="match status" value="1"/>
</dbReference>
<evidence type="ECO:0000256" key="3">
    <source>
        <dbReference type="ARBA" id="ARBA00011475"/>
    </source>
</evidence>
<evidence type="ECO:0000256" key="5">
    <source>
        <dbReference type="ARBA" id="ARBA00022679"/>
    </source>
</evidence>
<evidence type="ECO:0000256" key="4">
    <source>
        <dbReference type="ARBA" id="ARBA00022490"/>
    </source>
</evidence>
<dbReference type="UniPathway" id="UPA00068">
    <property type="reaction ID" value="UER00106"/>
</dbReference>
<dbReference type="EMBL" id="CP063458">
    <property type="protein sequence ID" value="QOV87462.1"/>
    <property type="molecule type" value="Genomic_DNA"/>
</dbReference>
<feature type="site" description="Cleavage; by autolysis" evidence="8">
    <location>
        <begin position="210"/>
        <end position="211"/>
    </location>
</feature>
<keyword evidence="6 8" id="KW-0068">Autocatalytic cleavage</keyword>
<comment type="function">
    <text evidence="8">Catalyzes two activities which are involved in the cyclic version of arginine biosynthesis: the synthesis of N-acetylglutamate from glutamate and acetyl-CoA as the acetyl donor, and of ornithine by transacetylation between N(2)-acetylornithine and glutamate.</text>
</comment>
<keyword evidence="8" id="KW-0028">Amino-acid biosynthesis</keyword>
<organism evidence="9 10">
    <name type="scientific">Humisphaera borealis</name>
    <dbReference type="NCBI Taxonomy" id="2807512"/>
    <lineage>
        <taxon>Bacteria</taxon>
        <taxon>Pseudomonadati</taxon>
        <taxon>Planctomycetota</taxon>
        <taxon>Phycisphaerae</taxon>
        <taxon>Tepidisphaerales</taxon>
        <taxon>Tepidisphaeraceae</taxon>
        <taxon>Humisphaera</taxon>
    </lineage>
</organism>
<gene>
    <name evidence="8 9" type="primary">argJ</name>
    <name evidence="9" type="ORF">IPV69_14310</name>
</gene>
<proteinExistence type="inferred from homology"/>
<feature type="chain" id="PRO_5035017243" description="Arginine biosynthesis bifunctional protein ArgJ beta chain" evidence="8">
    <location>
        <begin position="211"/>
        <end position="421"/>
    </location>
</feature>
<comment type="subunit">
    <text evidence="3 8">Heterotetramer of two alpha and two beta chains.</text>
</comment>
<dbReference type="CDD" id="cd02152">
    <property type="entry name" value="OAT"/>
    <property type="match status" value="1"/>
</dbReference>
<dbReference type="EC" id="2.3.1.35" evidence="8"/>
<comment type="pathway">
    <text evidence="8">Amino-acid biosynthesis; L-arginine biosynthesis; N(2)-acetyl-L-ornithine from L-glutamate: step 1/4.</text>
</comment>
<feature type="site" description="Involved in the stabilization of negative charge on the oxyanion by the formation of the oxyanion hole" evidence="8">
    <location>
        <position position="111"/>
    </location>
</feature>
<dbReference type="PANTHER" id="PTHR23100">
    <property type="entry name" value="ARGININE BIOSYNTHESIS BIFUNCTIONAL PROTEIN ARGJ"/>
    <property type="match status" value="1"/>
</dbReference>
<evidence type="ECO:0000256" key="2">
    <source>
        <dbReference type="ARBA" id="ARBA00006774"/>
    </source>
</evidence>
<dbReference type="Pfam" id="PF01960">
    <property type="entry name" value="ArgJ"/>
    <property type="match status" value="1"/>
</dbReference>
<dbReference type="SUPFAM" id="SSF56266">
    <property type="entry name" value="DmpA/ArgJ-like"/>
    <property type="match status" value="1"/>
</dbReference>
<comment type="pathway">
    <text evidence="8">Amino-acid biosynthesis; L-arginine biosynthesis; L-ornithine and N-acetyl-L-glutamate from L-glutamate and N(2)-acetyl-L-ornithine (cyclic): step 1/1.</text>
</comment>
<feature type="chain" id="PRO_5035017242" description="Arginine biosynthesis bifunctional protein ArgJ alpha chain" evidence="8">
    <location>
        <begin position="1"/>
        <end position="210"/>
    </location>
</feature>
<feature type="active site" description="Nucleophile" evidence="8">
    <location>
        <position position="211"/>
    </location>
</feature>
<dbReference type="InterPro" id="IPR016117">
    <property type="entry name" value="ArgJ-like_dom_sf"/>
</dbReference>
<dbReference type="AlphaFoldDB" id="A0A7M2WQE4"/>
<comment type="similarity">
    <text evidence="2 8">Belongs to the ArgJ family.</text>
</comment>
<comment type="catalytic activity">
    <reaction evidence="8">
        <text>L-glutamate + acetyl-CoA = N-acetyl-L-glutamate + CoA + H(+)</text>
        <dbReference type="Rhea" id="RHEA:24292"/>
        <dbReference type="ChEBI" id="CHEBI:15378"/>
        <dbReference type="ChEBI" id="CHEBI:29985"/>
        <dbReference type="ChEBI" id="CHEBI:44337"/>
        <dbReference type="ChEBI" id="CHEBI:57287"/>
        <dbReference type="ChEBI" id="CHEBI:57288"/>
        <dbReference type="EC" id="2.3.1.1"/>
    </reaction>
</comment>
<keyword evidence="4 8" id="KW-0963">Cytoplasm</keyword>
<dbReference type="Gene3D" id="3.10.20.340">
    <property type="entry name" value="ArgJ beta chain, C-terminal domain"/>
    <property type="match status" value="1"/>
</dbReference>
<dbReference type="GO" id="GO:0005737">
    <property type="term" value="C:cytoplasm"/>
    <property type="evidence" value="ECO:0007669"/>
    <property type="project" value="UniProtKB-SubCell"/>
</dbReference>
<comment type="catalytic activity">
    <reaction evidence="8">
        <text>N(2)-acetyl-L-ornithine + L-glutamate = N-acetyl-L-glutamate + L-ornithine</text>
        <dbReference type="Rhea" id="RHEA:15349"/>
        <dbReference type="ChEBI" id="CHEBI:29985"/>
        <dbReference type="ChEBI" id="CHEBI:44337"/>
        <dbReference type="ChEBI" id="CHEBI:46911"/>
        <dbReference type="ChEBI" id="CHEBI:57805"/>
        <dbReference type="EC" id="2.3.1.35"/>
    </reaction>
</comment>
<reference evidence="9 10" key="1">
    <citation type="submission" date="2020-10" db="EMBL/GenBank/DDBJ databases">
        <title>Wide distribution of Phycisphaera-like planctomycetes from WD2101 soil group in peatlands and genome analysis of the first cultivated representative.</title>
        <authorList>
            <person name="Dedysh S.N."/>
            <person name="Beletsky A.V."/>
            <person name="Ivanova A."/>
            <person name="Kulichevskaya I.S."/>
            <person name="Suzina N.E."/>
            <person name="Philippov D.A."/>
            <person name="Rakitin A.L."/>
            <person name="Mardanov A.V."/>
            <person name="Ravin N.V."/>
        </authorList>
    </citation>
    <scope>NUCLEOTIDE SEQUENCE [LARGE SCALE GENOMIC DNA]</scope>
    <source>
        <strain evidence="9 10">M1803</strain>
    </source>
</reference>
<evidence type="ECO:0000256" key="1">
    <source>
        <dbReference type="ARBA" id="ARBA00004496"/>
    </source>
</evidence>
<feature type="binding site" evidence="8">
    <location>
        <position position="421"/>
    </location>
    <ligand>
        <name>substrate</name>
    </ligand>
</feature>
<dbReference type="InterPro" id="IPR042195">
    <property type="entry name" value="ArgJ_beta_C"/>
</dbReference>
<dbReference type="FunFam" id="3.10.20.340:FF:000003">
    <property type="entry name" value="Arginine biosynthesis bifunctional protein ArgJ"/>
    <property type="match status" value="1"/>
</dbReference>